<name>A0A9W3A8W2_BIOGL</name>
<feature type="region of interest" description="Disordered" evidence="1">
    <location>
        <begin position="177"/>
        <end position="233"/>
    </location>
</feature>
<dbReference type="Proteomes" id="UP001165740">
    <property type="component" value="Chromosome 4"/>
</dbReference>
<dbReference type="InterPro" id="IPR050784">
    <property type="entry name" value="IAP"/>
</dbReference>
<evidence type="ECO:0000313" key="2">
    <source>
        <dbReference type="Proteomes" id="UP001165740"/>
    </source>
</evidence>
<evidence type="ECO:0000313" key="3">
    <source>
        <dbReference type="RefSeq" id="XP_055883598.1"/>
    </source>
</evidence>
<dbReference type="PROSITE" id="PS50143">
    <property type="entry name" value="BIR_REPEAT_2"/>
    <property type="match status" value="2"/>
</dbReference>
<dbReference type="CDD" id="cd00022">
    <property type="entry name" value="BIR"/>
    <property type="match status" value="1"/>
</dbReference>
<organism evidence="2 3">
    <name type="scientific">Biomphalaria glabrata</name>
    <name type="common">Bloodfluke planorb</name>
    <name type="synonym">Freshwater snail</name>
    <dbReference type="NCBI Taxonomy" id="6526"/>
    <lineage>
        <taxon>Eukaryota</taxon>
        <taxon>Metazoa</taxon>
        <taxon>Spiralia</taxon>
        <taxon>Lophotrochozoa</taxon>
        <taxon>Mollusca</taxon>
        <taxon>Gastropoda</taxon>
        <taxon>Heterobranchia</taxon>
        <taxon>Euthyneura</taxon>
        <taxon>Panpulmonata</taxon>
        <taxon>Hygrophila</taxon>
        <taxon>Lymnaeoidea</taxon>
        <taxon>Planorbidae</taxon>
        <taxon>Biomphalaria</taxon>
    </lineage>
</organism>
<dbReference type="OrthoDB" id="4034597at2759"/>
<evidence type="ECO:0000256" key="1">
    <source>
        <dbReference type="SAM" id="MobiDB-lite"/>
    </source>
</evidence>
<dbReference type="PROSITE" id="PS01282">
    <property type="entry name" value="BIR_REPEAT_1"/>
    <property type="match status" value="1"/>
</dbReference>
<keyword evidence="2" id="KW-1185">Reference proteome</keyword>
<reference evidence="3" key="1">
    <citation type="submission" date="2025-08" db="UniProtKB">
        <authorList>
            <consortium name="RefSeq"/>
        </authorList>
    </citation>
    <scope>IDENTIFICATION</scope>
</reference>
<dbReference type="InterPro" id="IPR001370">
    <property type="entry name" value="BIR_rpt"/>
</dbReference>
<dbReference type="RefSeq" id="XP_055883598.1">
    <property type="nucleotide sequence ID" value="XM_056027623.1"/>
</dbReference>
<proteinExistence type="predicted"/>
<dbReference type="SMART" id="SM00238">
    <property type="entry name" value="BIR"/>
    <property type="match status" value="2"/>
</dbReference>
<dbReference type="PANTHER" id="PTHR10044:SF139">
    <property type="entry name" value="DEATH-ASSOCIATED INHIBITOR OF APOPTOSIS 2"/>
    <property type="match status" value="1"/>
</dbReference>
<gene>
    <name evidence="3" type="primary">LOC106070959</name>
</gene>
<dbReference type="OMA" id="CEANRYR"/>
<sequence length="607" mass="70963">MMRIKVLLSWIALLKLFQIILKVIILNCVYLDLYATLIISTKKSKFPFLFRFPKNLHLIPQNIHVLPMLTGSGDVNLHKVKYRCVADRLLTFKKCNPNVSALNLANNGFIYTGGGDDDVFCPFCYKAMSSRMMGENVRQHHVRNSPKCPFYESDHEGRSYIDIFLKEHPAVQYVPPPRRLASRSATTGELTSIADEERGANGQTTHPEHLETASNVNLPNVEDNKNQRANTSHPLSLPRHLLSHFHNSHWKFQRHRIDHSNNRHWDKVHRFPNEHVHNVHTFGFHRRHIPYTFHTCEANRYRFSNTEHMNSFHQYHSLSCSYDSFPSYRNPFSLKTTVESFTYQRHQREFSDNLLKSSSISPRNWKPETLKYWEYSKRKQTFNSWPREILFIPKHFADAGFFYKGHGDCVSCFYCGGSLTNWEAEEDAWIEHARWFPNCNYLIQQMGRTFVATVQELDKVKDHIPLNKKVCDKLQNCTNCPFKDRRNPLRNNPSVIAVIEMGYPVEDVIDMAEKIQKEGIQLTALDIMNKLLNNNRKKSKDSDVLLPCRMCGYREASCVFQPCGHSMSCANCAPLFSRCQQCQILIYRKTNATSYRKREYFLRSMFI</sequence>
<dbReference type="Gene3D" id="3.30.40.10">
    <property type="entry name" value="Zinc/RING finger domain, C3HC4 (zinc finger)"/>
    <property type="match status" value="1"/>
</dbReference>
<dbReference type="Pfam" id="PF00653">
    <property type="entry name" value="BIR"/>
    <property type="match status" value="2"/>
</dbReference>
<accession>A0A9W3A8W2</accession>
<protein>
    <submittedName>
        <fullName evidence="3">E3 ubiquitin-protein ligase XIAP-like</fullName>
    </submittedName>
</protein>
<dbReference type="AlphaFoldDB" id="A0A9W3A8W2"/>
<dbReference type="GeneID" id="106070959"/>
<dbReference type="InterPro" id="IPR013083">
    <property type="entry name" value="Znf_RING/FYVE/PHD"/>
</dbReference>
<dbReference type="PANTHER" id="PTHR10044">
    <property type="entry name" value="INHIBITOR OF APOPTOSIS"/>
    <property type="match status" value="1"/>
</dbReference>
<dbReference type="Gene3D" id="1.10.1170.10">
    <property type="entry name" value="Inhibitor Of Apoptosis Protein (2mihbC-IAP-1), Chain A"/>
    <property type="match status" value="2"/>
</dbReference>
<dbReference type="SUPFAM" id="SSF57924">
    <property type="entry name" value="Inhibitor of apoptosis (IAP) repeat"/>
    <property type="match status" value="2"/>
</dbReference>